<evidence type="ECO:0000313" key="2">
    <source>
        <dbReference type="Proteomes" id="UP000821845"/>
    </source>
</evidence>
<gene>
    <name evidence="1" type="ORF">HPB50_015762</name>
</gene>
<protein>
    <submittedName>
        <fullName evidence="1">Uncharacterized protein</fullName>
    </submittedName>
</protein>
<dbReference type="Proteomes" id="UP000821845">
    <property type="component" value="Chromosome 2"/>
</dbReference>
<organism evidence="1 2">
    <name type="scientific">Hyalomma asiaticum</name>
    <name type="common">Tick</name>
    <dbReference type="NCBI Taxonomy" id="266040"/>
    <lineage>
        <taxon>Eukaryota</taxon>
        <taxon>Metazoa</taxon>
        <taxon>Ecdysozoa</taxon>
        <taxon>Arthropoda</taxon>
        <taxon>Chelicerata</taxon>
        <taxon>Arachnida</taxon>
        <taxon>Acari</taxon>
        <taxon>Parasitiformes</taxon>
        <taxon>Ixodida</taxon>
        <taxon>Ixodoidea</taxon>
        <taxon>Ixodidae</taxon>
        <taxon>Hyalomminae</taxon>
        <taxon>Hyalomma</taxon>
    </lineage>
</organism>
<dbReference type="EMBL" id="CM023482">
    <property type="protein sequence ID" value="KAH6939108.1"/>
    <property type="molecule type" value="Genomic_DNA"/>
</dbReference>
<accession>A0ACB7SZ39</accession>
<keyword evidence="2" id="KW-1185">Reference proteome</keyword>
<name>A0ACB7SZ39_HYAAI</name>
<sequence length="90" mass="9854">MRTVHKATDGWPLTAAPTCAMEEANNGTESYIYEENERGEIGEAIAAGRCIEKETDSLAADPHAWLGNGTEPEPRKARRLLQRGSNARIT</sequence>
<evidence type="ECO:0000313" key="1">
    <source>
        <dbReference type="EMBL" id="KAH6939108.1"/>
    </source>
</evidence>
<comment type="caution">
    <text evidence="1">The sequence shown here is derived from an EMBL/GenBank/DDBJ whole genome shotgun (WGS) entry which is preliminary data.</text>
</comment>
<reference evidence="1" key="1">
    <citation type="submission" date="2020-05" db="EMBL/GenBank/DDBJ databases">
        <title>Large-scale comparative analyses of tick genomes elucidate their genetic diversity and vector capacities.</title>
        <authorList>
            <person name="Jia N."/>
            <person name="Wang J."/>
            <person name="Shi W."/>
            <person name="Du L."/>
            <person name="Sun Y."/>
            <person name="Zhan W."/>
            <person name="Jiang J."/>
            <person name="Wang Q."/>
            <person name="Zhang B."/>
            <person name="Ji P."/>
            <person name="Sakyi L.B."/>
            <person name="Cui X."/>
            <person name="Yuan T."/>
            <person name="Jiang B."/>
            <person name="Yang W."/>
            <person name="Lam T.T.-Y."/>
            <person name="Chang Q."/>
            <person name="Ding S."/>
            <person name="Wang X."/>
            <person name="Zhu J."/>
            <person name="Ruan X."/>
            <person name="Zhao L."/>
            <person name="Wei J."/>
            <person name="Que T."/>
            <person name="Du C."/>
            <person name="Cheng J."/>
            <person name="Dai P."/>
            <person name="Han X."/>
            <person name="Huang E."/>
            <person name="Gao Y."/>
            <person name="Liu J."/>
            <person name="Shao H."/>
            <person name="Ye R."/>
            <person name="Li L."/>
            <person name="Wei W."/>
            <person name="Wang X."/>
            <person name="Wang C."/>
            <person name="Yang T."/>
            <person name="Huo Q."/>
            <person name="Li W."/>
            <person name="Guo W."/>
            <person name="Chen H."/>
            <person name="Zhou L."/>
            <person name="Ni X."/>
            <person name="Tian J."/>
            <person name="Zhou Y."/>
            <person name="Sheng Y."/>
            <person name="Liu T."/>
            <person name="Pan Y."/>
            <person name="Xia L."/>
            <person name="Li J."/>
            <person name="Zhao F."/>
            <person name="Cao W."/>
        </authorList>
    </citation>
    <scope>NUCLEOTIDE SEQUENCE</scope>
    <source>
        <strain evidence="1">Hyas-2018</strain>
    </source>
</reference>
<proteinExistence type="predicted"/>